<dbReference type="EMBL" id="UZAF01019071">
    <property type="protein sequence ID" value="VDO57397.1"/>
    <property type="molecule type" value="Genomic_DNA"/>
</dbReference>
<proteinExistence type="predicted"/>
<keyword evidence="2" id="KW-1185">Reference proteome</keyword>
<protein>
    <submittedName>
        <fullName evidence="3">DUF2326 domain-containing protein</fullName>
    </submittedName>
</protein>
<reference evidence="3" key="1">
    <citation type="submission" date="2017-02" db="UniProtKB">
        <authorList>
            <consortium name="WormBaseParasite"/>
        </authorList>
    </citation>
    <scope>IDENTIFICATION</scope>
</reference>
<evidence type="ECO:0000313" key="3">
    <source>
        <dbReference type="WBParaSite" id="HPLM_0001566401-mRNA-1"/>
    </source>
</evidence>
<dbReference type="WBParaSite" id="HPLM_0001566401-mRNA-1">
    <property type="protein sequence ID" value="HPLM_0001566401-mRNA-1"/>
    <property type="gene ID" value="HPLM_0001566401"/>
</dbReference>
<accession>A0A0N4WVD7</accession>
<dbReference type="AlphaFoldDB" id="A0A0N4WVD7"/>
<organism evidence="3">
    <name type="scientific">Haemonchus placei</name>
    <name type="common">Barber's pole worm</name>
    <dbReference type="NCBI Taxonomy" id="6290"/>
    <lineage>
        <taxon>Eukaryota</taxon>
        <taxon>Metazoa</taxon>
        <taxon>Ecdysozoa</taxon>
        <taxon>Nematoda</taxon>
        <taxon>Chromadorea</taxon>
        <taxon>Rhabditida</taxon>
        <taxon>Rhabditina</taxon>
        <taxon>Rhabditomorpha</taxon>
        <taxon>Strongyloidea</taxon>
        <taxon>Trichostrongylidae</taxon>
        <taxon>Haemonchus</taxon>
    </lineage>
</organism>
<name>A0A0N4WVD7_HAEPC</name>
<evidence type="ECO:0000313" key="2">
    <source>
        <dbReference type="Proteomes" id="UP000268014"/>
    </source>
</evidence>
<evidence type="ECO:0000313" key="1">
    <source>
        <dbReference type="EMBL" id="VDO57397.1"/>
    </source>
</evidence>
<reference evidence="1 2" key="2">
    <citation type="submission" date="2018-11" db="EMBL/GenBank/DDBJ databases">
        <authorList>
            <consortium name="Pathogen Informatics"/>
        </authorList>
    </citation>
    <scope>NUCLEOTIDE SEQUENCE [LARGE SCALE GENOMIC DNA]</scope>
    <source>
        <strain evidence="1 2">MHpl1</strain>
    </source>
</reference>
<dbReference type="Proteomes" id="UP000268014">
    <property type="component" value="Unassembled WGS sequence"/>
</dbReference>
<sequence>MGMNAVNDSSLQHLYKVFGQQLLMTFLVYDEELFQVQLEDFDSGSIEAKDSQDRQSFACAPEVYGYFG</sequence>
<gene>
    <name evidence="1" type="ORF">HPLM_LOCUS15656</name>
</gene>